<dbReference type="InterPro" id="IPR036249">
    <property type="entry name" value="Thioredoxin-like_sf"/>
</dbReference>
<name>A0ABR4ELG1_9PEZI</name>
<keyword evidence="2" id="KW-1185">Reference proteome</keyword>
<accession>A0ABR4ELG1</accession>
<reference evidence="1 2" key="1">
    <citation type="submission" date="2024-03" db="EMBL/GenBank/DDBJ databases">
        <title>A high-quality draft genome sequence of Diaporthe vaccinii, a causative agent of upright dieback and viscid rot disease in cranberry plants.</title>
        <authorList>
            <person name="Sarrasin M."/>
            <person name="Lang B.F."/>
            <person name="Burger G."/>
        </authorList>
    </citation>
    <scope>NUCLEOTIDE SEQUENCE [LARGE SCALE GENOMIC DNA]</scope>
    <source>
        <strain evidence="1 2">IS7</strain>
    </source>
</reference>
<dbReference type="EMBL" id="JBAWTH010000044">
    <property type="protein sequence ID" value="KAL2283261.1"/>
    <property type="molecule type" value="Genomic_DNA"/>
</dbReference>
<dbReference type="EMBL" id="JBAWTH010000044">
    <property type="protein sequence ID" value="KAL2283260.1"/>
    <property type="molecule type" value="Genomic_DNA"/>
</dbReference>
<evidence type="ECO:0008006" key="3">
    <source>
        <dbReference type="Google" id="ProtNLM"/>
    </source>
</evidence>
<evidence type="ECO:0000313" key="1">
    <source>
        <dbReference type="EMBL" id="KAL2283261.1"/>
    </source>
</evidence>
<dbReference type="Gene3D" id="3.40.30.10">
    <property type="entry name" value="Glutaredoxin"/>
    <property type="match status" value="1"/>
</dbReference>
<proteinExistence type="predicted"/>
<dbReference type="Proteomes" id="UP001600888">
    <property type="component" value="Unassembled WGS sequence"/>
</dbReference>
<protein>
    <recommendedName>
        <fullName evidence="3">GST N-terminal domain-containing protein</fullName>
    </recommendedName>
</protein>
<sequence length="325" mass="36384">MRDCTECGGTGKVGGYICTKCAGHGKQPDAKVNDLHSSTSRGQHSRDIYLLHNQPFSLFSMMVRFTYALGRTSADPATVGVHLENKLVDHHRDENLAEDYLLNINPKGQVPALTGPKLPAPLTDSVDISYWLCGHYPKLLPPDHESTIRDMFRKLHDIPIFTLSARRDSMPPEWLANGIPPTAVDALLARPDSEISPAYRRALENKREFHNKTKADALLPDQVQLAESQAQSYFSELLAIYQAHGGCSLWLFGPRVGPTLLDAHTVPVIARLLDERVKRHDLVPAKLQEYAIRVMMLPEWHSVMHGRPTVWNASLGPVRDLDPLW</sequence>
<gene>
    <name evidence="1" type="ORF">FJTKL_10136</name>
</gene>
<organism evidence="1 2">
    <name type="scientific">Diaporthe vaccinii</name>
    <dbReference type="NCBI Taxonomy" id="105482"/>
    <lineage>
        <taxon>Eukaryota</taxon>
        <taxon>Fungi</taxon>
        <taxon>Dikarya</taxon>
        <taxon>Ascomycota</taxon>
        <taxon>Pezizomycotina</taxon>
        <taxon>Sordariomycetes</taxon>
        <taxon>Sordariomycetidae</taxon>
        <taxon>Diaporthales</taxon>
        <taxon>Diaporthaceae</taxon>
        <taxon>Diaporthe</taxon>
        <taxon>Diaporthe eres species complex</taxon>
    </lineage>
</organism>
<dbReference type="SUPFAM" id="SSF52833">
    <property type="entry name" value="Thioredoxin-like"/>
    <property type="match status" value="1"/>
</dbReference>
<evidence type="ECO:0000313" key="2">
    <source>
        <dbReference type="Proteomes" id="UP001600888"/>
    </source>
</evidence>
<comment type="caution">
    <text evidence="1">The sequence shown here is derived from an EMBL/GenBank/DDBJ whole genome shotgun (WGS) entry which is preliminary data.</text>
</comment>